<keyword evidence="2" id="KW-0378">Hydrolase</keyword>
<evidence type="ECO:0000313" key="5">
    <source>
        <dbReference type="Proteomes" id="UP000289257"/>
    </source>
</evidence>
<accession>A0A4Q0AH37</accession>
<reference evidence="4" key="1">
    <citation type="submission" date="2019-01" db="EMBL/GenBank/DDBJ databases">
        <title>Genomic signatures and co-occurrence patterns of the ultra-small Saccharimodia (Patescibacteria phylum) suggest a symbiotic lifestyle.</title>
        <authorList>
            <person name="Lemos L."/>
            <person name="Medeiros J."/>
            <person name="Andreote F."/>
            <person name="Fernandes G."/>
            <person name="Varani A."/>
            <person name="Oliveira G."/>
            <person name="Pylro V."/>
        </authorList>
    </citation>
    <scope>NUCLEOTIDE SEQUENCE [LARGE SCALE GENOMIC DNA]</scope>
    <source>
        <strain evidence="4">AMD02</strain>
    </source>
</reference>
<dbReference type="GO" id="GO:0005975">
    <property type="term" value="P:carbohydrate metabolic process"/>
    <property type="evidence" value="ECO:0007669"/>
    <property type="project" value="InterPro"/>
</dbReference>
<comment type="caution">
    <text evidence="4">The sequence shown here is derived from an EMBL/GenBank/DDBJ whole genome shotgun (WGS) entry which is preliminary data.</text>
</comment>
<evidence type="ECO:0000256" key="1">
    <source>
        <dbReference type="ARBA" id="ARBA00009209"/>
    </source>
</evidence>
<dbReference type="GO" id="GO:0004553">
    <property type="term" value="F:hydrolase activity, hydrolyzing O-glycosyl compounds"/>
    <property type="evidence" value="ECO:0007669"/>
    <property type="project" value="InterPro"/>
</dbReference>
<keyword evidence="3" id="KW-0326">Glycosidase</keyword>
<sequence length="406" mass="45736">MSRSFIFRLLAIVLIIIAAGTTVYAVFASNKKVVDQNIVYAPRTLLSGTWNSYKTEYWESSTGRTLDKQQNDITTSEGQSYTMLRAVWVSDKPTFDKSWAWTKEQLQRKDKLFSWRWGKKTDGTYGVLTDVNGQNSAADADSDIALALLMAADRWQDTSYLNEAKGIISSIYNNEVVTVAGVPYLASNNLEKTSSSPIVMNPSYLAPYAYREFAKVDTKNNWKAVVDSSYAFLNKAMSDKLDKSKSNGMPPDWVLMDRATGAISAPTVSGLTTNYSFDAMRTPWRIALDYKWNKDPRSKELLKKMSFLSDQWNSNGALYSTYSHDGTIVTKDEVAEGYGTALAYFDVIDTKNATQVYDQKIKTLYDQNTNSWKQDLTYYASNWVWFGIALHLDQLPNLAANLGNNT</sequence>
<dbReference type="EMBL" id="SCKX01000001">
    <property type="protein sequence ID" value="RWZ78310.1"/>
    <property type="molecule type" value="Genomic_DNA"/>
</dbReference>
<gene>
    <name evidence="4" type="ORF">EOT05_00910</name>
</gene>
<evidence type="ECO:0000313" key="4">
    <source>
        <dbReference type="EMBL" id="RWZ78310.1"/>
    </source>
</evidence>
<evidence type="ECO:0008006" key="6">
    <source>
        <dbReference type="Google" id="ProtNLM"/>
    </source>
</evidence>
<protein>
    <recommendedName>
        <fullName evidence="6">Glucanase</fullName>
    </recommendedName>
</protein>
<proteinExistence type="inferred from homology"/>
<dbReference type="Gene3D" id="1.50.10.10">
    <property type="match status" value="1"/>
</dbReference>
<dbReference type="AlphaFoldDB" id="A0A4Q0AH37"/>
<dbReference type="InterPro" id="IPR008928">
    <property type="entry name" value="6-hairpin_glycosidase_sf"/>
</dbReference>
<keyword evidence="5" id="KW-1185">Reference proteome</keyword>
<evidence type="ECO:0000256" key="3">
    <source>
        <dbReference type="ARBA" id="ARBA00023295"/>
    </source>
</evidence>
<comment type="similarity">
    <text evidence="1">Belongs to the glycosyl hydrolase 8 (cellulase D) family.</text>
</comment>
<dbReference type="SUPFAM" id="SSF48208">
    <property type="entry name" value="Six-hairpin glycosidases"/>
    <property type="match status" value="1"/>
</dbReference>
<dbReference type="InterPro" id="IPR012341">
    <property type="entry name" value="6hp_glycosidase-like_sf"/>
</dbReference>
<evidence type="ECO:0000256" key="2">
    <source>
        <dbReference type="ARBA" id="ARBA00022801"/>
    </source>
</evidence>
<dbReference type="PRINTS" id="PR00735">
    <property type="entry name" value="GLHYDRLASE8"/>
</dbReference>
<dbReference type="InterPro" id="IPR002037">
    <property type="entry name" value="Glyco_hydro_8"/>
</dbReference>
<name>A0A4Q0AH37_9BACT</name>
<dbReference type="Pfam" id="PF01270">
    <property type="entry name" value="Glyco_hydro_8"/>
    <property type="match status" value="1"/>
</dbReference>
<organism evidence="4 5">
    <name type="scientific">Candidatus Microsaccharimonas sossegonensis</name>
    <dbReference type="NCBI Taxonomy" id="2506948"/>
    <lineage>
        <taxon>Bacteria</taxon>
        <taxon>Candidatus Saccharimonadota</taxon>
        <taxon>Candidatus Saccharimonadia</taxon>
        <taxon>Candidatus Saccharimonadales</taxon>
        <taxon>Candidatus Saccharimonadaceae</taxon>
        <taxon>Candidatus Microsaccharimonas</taxon>
    </lineage>
</organism>
<dbReference type="Proteomes" id="UP000289257">
    <property type="component" value="Unassembled WGS sequence"/>
</dbReference>